<evidence type="ECO:0000313" key="2">
    <source>
        <dbReference type="Proteomes" id="UP000242638"/>
    </source>
</evidence>
<reference evidence="1" key="3">
    <citation type="submission" date="2025-09" db="UniProtKB">
        <authorList>
            <consortium name="Ensembl"/>
        </authorList>
    </citation>
    <scope>IDENTIFICATION</scope>
    <source>
        <strain evidence="1">Guanapo</strain>
    </source>
</reference>
<evidence type="ECO:0000313" key="1">
    <source>
        <dbReference type="Ensembl" id="ENSPREP00000011093.1"/>
    </source>
</evidence>
<dbReference type="Ensembl" id="ENSPRET00000011220.1">
    <property type="protein sequence ID" value="ENSPREP00000011093.1"/>
    <property type="gene ID" value="ENSPREG00000007556.1"/>
</dbReference>
<dbReference type="AlphaFoldDB" id="A0A3P9NNL7"/>
<dbReference type="Proteomes" id="UP000242638">
    <property type="component" value="Unassembled WGS sequence"/>
</dbReference>
<name>A0A3P9NNL7_POERE</name>
<dbReference type="GeneTree" id="ENSGT01150000289944"/>
<sequence length="160" mass="18023">MVFFLKNYSFIYSFSFVRHKALVVLLPQRGHHHGQELLEIVGVLVCGLNVVHVLHSFLQTCHDDLPVSRHFGVCCYGRGVVEVSKAAKVPLNISPPPPFFFLIQKHEDAAKSHLDKDREHKGSMSSVQPFCSSVNFICTSWTEPEPQRTGTCPWPRGPRG</sequence>
<accession>A0A3P9NNL7</accession>
<keyword evidence="2" id="KW-1185">Reference proteome</keyword>
<protein>
    <submittedName>
        <fullName evidence="1">Uncharacterized protein</fullName>
    </submittedName>
</protein>
<proteinExistence type="predicted"/>
<reference evidence="2" key="1">
    <citation type="submission" date="2013-11" db="EMBL/GenBank/DDBJ databases">
        <title>The genomic landscape of the Guanapo guppy.</title>
        <authorList>
            <person name="Kuenstner A."/>
            <person name="Dreyer C."/>
        </authorList>
    </citation>
    <scope>NUCLEOTIDE SEQUENCE</scope>
    <source>
        <strain evidence="2">Guanapo</strain>
    </source>
</reference>
<organism evidence="1 2">
    <name type="scientific">Poecilia reticulata</name>
    <name type="common">Guppy</name>
    <name type="synonym">Acanthophacelus reticulatus</name>
    <dbReference type="NCBI Taxonomy" id="8081"/>
    <lineage>
        <taxon>Eukaryota</taxon>
        <taxon>Metazoa</taxon>
        <taxon>Chordata</taxon>
        <taxon>Craniata</taxon>
        <taxon>Vertebrata</taxon>
        <taxon>Euteleostomi</taxon>
        <taxon>Actinopterygii</taxon>
        <taxon>Neopterygii</taxon>
        <taxon>Teleostei</taxon>
        <taxon>Neoteleostei</taxon>
        <taxon>Acanthomorphata</taxon>
        <taxon>Ovalentaria</taxon>
        <taxon>Atherinomorphae</taxon>
        <taxon>Cyprinodontiformes</taxon>
        <taxon>Poeciliidae</taxon>
        <taxon>Poeciliinae</taxon>
        <taxon>Poecilia</taxon>
    </lineage>
</organism>
<reference evidence="1" key="2">
    <citation type="submission" date="2025-08" db="UniProtKB">
        <authorList>
            <consortium name="Ensembl"/>
        </authorList>
    </citation>
    <scope>IDENTIFICATION</scope>
    <source>
        <strain evidence="1">Guanapo</strain>
    </source>
</reference>